<evidence type="ECO:0000313" key="1">
    <source>
        <dbReference type="EMBL" id="KAK7496204.1"/>
    </source>
</evidence>
<keyword evidence="2" id="KW-1185">Reference proteome</keyword>
<dbReference type="AlphaFoldDB" id="A0ABD0L9X0"/>
<evidence type="ECO:0000313" key="2">
    <source>
        <dbReference type="Proteomes" id="UP001519460"/>
    </source>
</evidence>
<reference evidence="1 2" key="1">
    <citation type="journal article" date="2023" name="Sci. Data">
        <title>Genome assembly of the Korean intertidal mud-creeper Batillaria attramentaria.</title>
        <authorList>
            <person name="Patra A.K."/>
            <person name="Ho P.T."/>
            <person name="Jun S."/>
            <person name="Lee S.J."/>
            <person name="Kim Y."/>
            <person name="Won Y.J."/>
        </authorList>
    </citation>
    <scope>NUCLEOTIDE SEQUENCE [LARGE SCALE GENOMIC DNA]</scope>
    <source>
        <strain evidence="1">Wonlab-2016</strain>
    </source>
</reference>
<name>A0ABD0L9X0_9CAEN</name>
<dbReference type="Proteomes" id="UP001519460">
    <property type="component" value="Unassembled WGS sequence"/>
</dbReference>
<protein>
    <submittedName>
        <fullName evidence="1">Uncharacterized protein</fullName>
    </submittedName>
</protein>
<sequence>MADDSGGDSVFTMFALRKLRVLATLARGERTAPQSADIACMAPPARTHPGPVSTAVILAFSDFAVKL</sequence>
<dbReference type="EMBL" id="JACVVK020000069">
    <property type="protein sequence ID" value="KAK7496204.1"/>
    <property type="molecule type" value="Genomic_DNA"/>
</dbReference>
<proteinExistence type="predicted"/>
<accession>A0ABD0L9X0</accession>
<organism evidence="1 2">
    <name type="scientific">Batillaria attramentaria</name>
    <dbReference type="NCBI Taxonomy" id="370345"/>
    <lineage>
        <taxon>Eukaryota</taxon>
        <taxon>Metazoa</taxon>
        <taxon>Spiralia</taxon>
        <taxon>Lophotrochozoa</taxon>
        <taxon>Mollusca</taxon>
        <taxon>Gastropoda</taxon>
        <taxon>Caenogastropoda</taxon>
        <taxon>Sorbeoconcha</taxon>
        <taxon>Cerithioidea</taxon>
        <taxon>Batillariidae</taxon>
        <taxon>Batillaria</taxon>
    </lineage>
</organism>
<gene>
    <name evidence="1" type="ORF">BaRGS_00012614</name>
</gene>
<comment type="caution">
    <text evidence="1">The sequence shown here is derived from an EMBL/GenBank/DDBJ whole genome shotgun (WGS) entry which is preliminary data.</text>
</comment>